<evidence type="ECO:0000256" key="4">
    <source>
        <dbReference type="ARBA" id="ARBA00010499"/>
    </source>
</evidence>
<dbReference type="OrthoDB" id="9776934at2"/>
<evidence type="ECO:0000256" key="8">
    <source>
        <dbReference type="ARBA" id="ARBA00049112"/>
    </source>
</evidence>
<evidence type="ECO:0000256" key="7">
    <source>
        <dbReference type="ARBA" id="ARBA00022679"/>
    </source>
</evidence>
<dbReference type="PANTHER" id="PTHR21057">
    <property type="entry name" value="PHOSPHO-2-DEHYDRO-3-DEOXYHEPTONATE ALDOLASE"/>
    <property type="match status" value="1"/>
</dbReference>
<dbReference type="Gene3D" id="3.20.20.70">
    <property type="entry name" value="Aldolase class I"/>
    <property type="match status" value="1"/>
</dbReference>
<comment type="subcellular location">
    <subcellularLocation>
        <location evidence="1">Cytoplasm</location>
    </subcellularLocation>
</comment>
<dbReference type="NCBIfam" id="NF003543">
    <property type="entry name" value="PRK05198.1"/>
    <property type="match status" value="1"/>
</dbReference>
<feature type="domain" description="DAHP synthetase I/KDSA" evidence="9">
    <location>
        <begin position="15"/>
        <end position="268"/>
    </location>
</feature>
<keyword evidence="7 10" id="KW-0808">Transferase</keyword>
<dbReference type="GO" id="GO:0009103">
    <property type="term" value="P:lipopolysaccharide biosynthetic process"/>
    <property type="evidence" value="ECO:0007669"/>
    <property type="project" value="UniProtKB-UniPathway"/>
</dbReference>
<evidence type="ECO:0000259" key="9">
    <source>
        <dbReference type="Pfam" id="PF00793"/>
    </source>
</evidence>
<dbReference type="SUPFAM" id="SSF51569">
    <property type="entry name" value="Aldolase"/>
    <property type="match status" value="1"/>
</dbReference>
<dbReference type="InterPro" id="IPR006269">
    <property type="entry name" value="KDO8P_synthase"/>
</dbReference>
<dbReference type="RefSeq" id="WP_123120520.1">
    <property type="nucleotide sequence ID" value="NZ_RJJR01000007.1"/>
</dbReference>
<name>A0A3M9NFN7_9BACT</name>
<dbReference type="InterPro" id="IPR013785">
    <property type="entry name" value="Aldolase_TIM"/>
</dbReference>
<comment type="pathway">
    <text evidence="3">Carbohydrate biosynthesis; 3-deoxy-D-manno-octulosonate biosynthesis; 3-deoxy-D-manno-octulosonate from D-ribulose 5-phosphate: step 2/3.</text>
</comment>
<evidence type="ECO:0000256" key="3">
    <source>
        <dbReference type="ARBA" id="ARBA00004845"/>
    </source>
</evidence>
<dbReference type="Proteomes" id="UP000267223">
    <property type="component" value="Unassembled WGS sequence"/>
</dbReference>
<dbReference type="InterPro" id="IPR006218">
    <property type="entry name" value="DAHP1/KDSA"/>
</dbReference>
<sequence>MVAYLKKLFEGQDYDDNNFFLIAGPCVVESEELIFEVAEKVSTVCKSLRIPYVFKSSYRKANRTSASSFTGIGDEDALQMIAKVGKHFSLPTVSDIHAHEEAAMAAKYVDMLQIPAFLCRQTDLLIAAAETGKVINVKKGQFVNGESMKFAAEKIRNAGNQQVLLTERGNTFGYNDLVVDFRNIPVMQKHNVPVVMDCTHSLQQPNQSSGVTGGNPQMIGTIAKAAIATGADGLFIETHPNPSVAKSDGANMLQLDLLEPLLARLVEIRRVIAKGAE</sequence>
<organism evidence="10 11">
    <name type="scientific">Hanamia caeni</name>
    <dbReference type="NCBI Taxonomy" id="2294116"/>
    <lineage>
        <taxon>Bacteria</taxon>
        <taxon>Pseudomonadati</taxon>
        <taxon>Bacteroidota</taxon>
        <taxon>Chitinophagia</taxon>
        <taxon>Chitinophagales</taxon>
        <taxon>Chitinophagaceae</taxon>
        <taxon>Hanamia</taxon>
    </lineage>
</organism>
<evidence type="ECO:0000313" key="11">
    <source>
        <dbReference type="Proteomes" id="UP000267223"/>
    </source>
</evidence>
<dbReference type="UniPathway" id="UPA00030"/>
<reference evidence="10 11" key="1">
    <citation type="submission" date="2018-11" db="EMBL/GenBank/DDBJ databases">
        <title>Draft genome sequence of Ferruginibacter sp. BO-59.</title>
        <authorList>
            <person name="Im W.T."/>
        </authorList>
    </citation>
    <scope>NUCLEOTIDE SEQUENCE [LARGE SCALE GENOMIC DNA]</scope>
    <source>
        <strain evidence="10 11">BO-59</strain>
    </source>
</reference>
<comment type="catalytic activity">
    <reaction evidence="8">
        <text>D-arabinose 5-phosphate + phosphoenolpyruvate + H2O = 3-deoxy-alpha-D-manno-2-octulosonate-8-phosphate + phosphate</text>
        <dbReference type="Rhea" id="RHEA:14053"/>
        <dbReference type="ChEBI" id="CHEBI:15377"/>
        <dbReference type="ChEBI" id="CHEBI:43474"/>
        <dbReference type="ChEBI" id="CHEBI:57693"/>
        <dbReference type="ChEBI" id="CHEBI:58702"/>
        <dbReference type="ChEBI" id="CHEBI:85985"/>
        <dbReference type="EC" id="2.5.1.55"/>
    </reaction>
</comment>
<dbReference type="GO" id="GO:0008676">
    <property type="term" value="F:3-deoxy-8-phosphooctulonate synthase activity"/>
    <property type="evidence" value="ECO:0007669"/>
    <property type="project" value="UniProtKB-EC"/>
</dbReference>
<evidence type="ECO:0000313" key="10">
    <source>
        <dbReference type="EMBL" id="RNI36602.1"/>
    </source>
</evidence>
<comment type="caution">
    <text evidence="10">The sequence shown here is derived from an EMBL/GenBank/DDBJ whole genome shotgun (WGS) entry which is preliminary data.</text>
</comment>
<evidence type="ECO:0000256" key="2">
    <source>
        <dbReference type="ARBA" id="ARBA00004756"/>
    </source>
</evidence>
<evidence type="ECO:0000256" key="1">
    <source>
        <dbReference type="ARBA" id="ARBA00004496"/>
    </source>
</evidence>
<dbReference type="Pfam" id="PF00793">
    <property type="entry name" value="DAHP_synth_1"/>
    <property type="match status" value="1"/>
</dbReference>
<dbReference type="NCBIfam" id="TIGR01362">
    <property type="entry name" value="KDO8P_synth"/>
    <property type="match status" value="1"/>
</dbReference>
<dbReference type="AlphaFoldDB" id="A0A3M9NFN7"/>
<dbReference type="UniPathway" id="UPA00357">
    <property type="reaction ID" value="UER00474"/>
</dbReference>
<dbReference type="GO" id="GO:0005737">
    <property type="term" value="C:cytoplasm"/>
    <property type="evidence" value="ECO:0007669"/>
    <property type="project" value="UniProtKB-SubCell"/>
</dbReference>
<comment type="similarity">
    <text evidence="4">Belongs to the KdsA family.</text>
</comment>
<dbReference type="EMBL" id="RJJR01000007">
    <property type="protein sequence ID" value="RNI36602.1"/>
    <property type="molecule type" value="Genomic_DNA"/>
</dbReference>
<comment type="pathway">
    <text evidence="2">Bacterial outer membrane biogenesis; lipopolysaccharide biosynthesis.</text>
</comment>
<keyword evidence="11" id="KW-1185">Reference proteome</keyword>
<accession>A0A3M9NFN7</accession>
<dbReference type="EC" id="2.5.1.55" evidence="5"/>
<gene>
    <name evidence="10" type="ORF">EFY79_09745</name>
</gene>
<protein>
    <recommendedName>
        <fullName evidence="5">3-deoxy-8-phosphooctulonate synthase</fullName>
        <ecNumber evidence="5">2.5.1.55</ecNumber>
    </recommendedName>
</protein>
<proteinExistence type="inferred from homology"/>
<evidence type="ECO:0000256" key="6">
    <source>
        <dbReference type="ARBA" id="ARBA00022490"/>
    </source>
</evidence>
<keyword evidence="6" id="KW-0963">Cytoplasm</keyword>
<evidence type="ECO:0000256" key="5">
    <source>
        <dbReference type="ARBA" id="ARBA00012693"/>
    </source>
</evidence>